<gene>
    <name evidence="1" type="ORF">NEIMUCOT_04183</name>
</gene>
<evidence type="ECO:0000313" key="1">
    <source>
        <dbReference type="EMBL" id="EFC89280.1"/>
    </source>
</evidence>
<dbReference type="AlphaFoldDB" id="D2ZU95"/>
<name>D2ZU95_NEIM2</name>
<dbReference type="EMBL" id="ACDX02000003">
    <property type="protein sequence ID" value="EFC89280.1"/>
    <property type="molecule type" value="Genomic_DNA"/>
</dbReference>
<organism evidence="1 2">
    <name type="scientific">Neisseria mucosa (strain ATCC 25996 / DSM 4631 / NCTC 10774 / M26)</name>
    <dbReference type="NCBI Taxonomy" id="546266"/>
    <lineage>
        <taxon>Bacteria</taxon>
        <taxon>Pseudomonadati</taxon>
        <taxon>Pseudomonadota</taxon>
        <taxon>Betaproteobacteria</taxon>
        <taxon>Neisseriales</taxon>
        <taxon>Neisseriaceae</taxon>
        <taxon>Neisseria</taxon>
    </lineage>
</organism>
<dbReference type="Proteomes" id="UP000003344">
    <property type="component" value="Unassembled WGS sequence"/>
</dbReference>
<accession>D2ZU95</accession>
<sequence>MSNLDGARFVWHRFCCIAGNIELKKSSEIDFRRLLGETTIFY</sequence>
<protein>
    <submittedName>
        <fullName evidence="1">Uncharacterized protein</fullName>
    </submittedName>
</protein>
<evidence type="ECO:0000313" key="2">
    <source>
        <dbReference type="Proteomes" id="UP000003344"/>
    </source>
</evidence>
<comment type="caution">
    <text evidence="1">The sequence shown here is derived from an EMBL/GenBank/DDBJ whole genome shotgun (WGS) entry which is preliminary data.</text>
</comment>
<reference evidence="1 2" key="1">
    <citation type="submission" date="2009-10" db="EMBL/GenBank/DDBJ databases">
        <authorList>
            <person name="Weinstock G."/>
            <person name="Sodergren E."/>
            <person name="Clifton S."/>
            <person name="Fulton L."/>
            <person name="Fulton B."/>
            <person name="Courtney L."/>
            <person name="Fronick C."/>
            <person name="Harrison M."/>
            <person name="Strong C."/>
            <person name="Farmer C."/>
            <person name="Delahaunty K."/>
            <person name="Markovic C."/>
            <person name="Hall O."/>
            <person name="Minx P."/>
            <person name="Tomlinson C."/>
            <person name="Mitreva M."/>
            <person name="Nelson J."/>
            <person name="Hou S."/>
            <person name="Wollam A."/>
            <person name="Pepin K.H."/>
            <person name="Johnson M."/>
            <person name="Bhonagiri V."/>
            <person name="Nash W.E."/>
            <person name="Warren W."/>
            <person name="Chinwalla A."/>
            <person name="Mardis E.R."/>
            <person name="Wilson R.K."/>
        </authorList>
    </citation>
    <scope>NUCLEOTIDE SEQUENCE [LARGE SCALE GENOMIC DNA]</scope>
    <source>
        <strain evidence="2">ATCC 25996 / DSM 4631 / NCTC 10774 / M26</strain>
    </source>
</reference>
<proteinExistence type="predicted"/>